<feature type="domain" description="DUF5710" evidence="1">
    <location>
        <begin position="3"/>
        <end position="46"/>
    </location>
</feature>
<name>A0A1S1U1H7_9BURK</name>
<dbReference type="Pfam" id="PF18974">
    <property type="entry name" value="DUF5710"/>
    <property type="match status" value="1"/>
</dbReference>
<dbReference type="EMBL" id="LFKP01000014">
    <property type="protein sequence ID" value="OHV94347.1"/>
    <property type="molecule type" value="Genomic_DNA"/>
</dbReference>
<comment type="caution">
    <text evidence="2">The sequence shown here is derived from an EMBL/GenBank/DDBJ whole genome shotgun (WGS) entry which is preliminary data.</text>
</comment>
<accession>A0A1S1U1H7</accession>
<dbReference type="AlphaFoldDB" id="A0A1S1U1H7"/>
<protein>
    <submittedName>
        <fullName evidence="2">Conjugal transfer protein TraC</fullName>
    </submittedName>
</protein>
<reference evidence="2 3" key="1">
    <citation type="submission" date="2015-06" db="EMBL/GenBank/DDBJ databases">
        <title>Draft genome sequencing of a biphenyl-degrading bacterium, Janthinobacterium lividum MEG1.</title>
        <authorList>
            <person name="Shimodaira J."/>
            <person name="Hatta T."/>
        </authorList>
    </citation>
    <scope>NUCLEOTIDE SEQUENCE [LARGE SCALE GENOMIC DNA]</scope>
    <source>
        <strain evidence="2 3">MEG1</strain>
    </source>
</reference>
<gene>
    <name evidence="2" type="ORF">AKG95_27810</name>
</gene>
<dbReference type="RefSeq" id="WP_071080051.1">
    <property type="nucleotide sequence ID" value="NZ_LFKP01000014.1"/>
</dbReference>
<organism evidence="2 3">
    <name type="scientific">Janthinobacterium lividum</name>
    <dbReference type="NCBI Taxonomy" id="29581"/>
    <lineage>
        <taxon>Bacteria</taxon>
        <taxon>Pseudomonadati</taxon>
        <taxon>Pseudomonadota</taxon>
        <taxon>Betaproteobacteria</taxon>
        <taxon>Burkholderiales</taxon>
        <taxon>Oxalobacteraceae</taxon>
        <taxon>Janthinobacterium</taxon>
    </lineage>
</organism>
<dbReference type="InterPro" id="IPR043764">
    <property type="entry name" value="DUF5710"/>
</dbReference>
<evidence type="ECO:0000313" key="3">
    <source>
        <dbReference type="Proteomes" id="UP000179840"/>
    </source>
</evidence>
<proteinExistence type="predicted"/>
<sequence length="200" mass="22636">MARVDLTVPFSEKEEAKQLGARWDSSSKVWFVPDGVDPHAFQRWRPSSPDVTVRANNYSVAQTEDACWKCGDLTRMYSFSLPTGYQTFEQGEDYVEAWYTNEGTSMVSYVTDLLPSVAARIKAITRHYYLDFSKTTNSSYWMNHCEHCGMKQGDFAMHCEPGGAFFPMDEEALSSIKLQPVSEPFSCNGSTSFHSLIDDL</sequence>
<evidence type="ECO:0000313" key="2">
    <source>
        <dbReference type="EMBL" id="OHV94347.1"/>
    </source>
</evidence>
<evidence type="ECO:0000259" key="1">
    <source>
        <dbReference type="Pfam" id="PF18974"/>
    </source>
</evidence>
<dbReference type="Proteomes" id="UP000179840">
    <property type="component" value="Unassembled WGS sequence"/>
</dbReference>